<sequence length="175" mass="19931">MASSSCLTSTPINSSPFCPKSFSMFQFLPFLSFAHTVKLFPATNSKNSLAPKPSRSKLYTSLIRFMKVYGSGRTNTGPRQPGHDTDRGYWKGAASMPAWALTIRDRSSFEAGYIRRWTTYPYPEVRGVACCWWWHGCGGFQQSNVEDRRCVIRSSSFKVSKWKLYIGRMQSFVHP</sequence>
<name>A0ACB7I1V3_MANES</name>
<organism evidence="1 2">
    <name type="scientific">Manihot esculenta</name>
    <name type="common">Cassava</name>
    <name type="synonym">Jatropha manihot</name>
    <dbReference type="NCBI Taxonomy" id="3983"/>
    <lineage>
        <taxon>Eukaryota</taxon>
        <taxon>Viridiplantae</taxon>
        <taxon>Streptophyta</taxon>
        <taxon>Embryophyta</taxon>
        <taxon>Tracheophyta</taxon>
        <taxon>Spermatophyta</taxon>
        <taxon>Magnoliopsida</taxon>
        <taxon>eudicotyledons</taxon>
        <taxon>Gunneridae</taxon>
        <taxon>Pentapetalae</taxon>
        <taxon>rosids</taxon>
        <taxon>fabids</taxon>
        <taxon>Malpighiales</taxon>
        <taxon>Euphorbiaceae</taxon>
        <taxon>Crotonoideae</taxon>
        <taxon>Manihoteae</taxon>
        <taxon>Manihot</taxon>
    </lineage>
</organism>
<evidence type="ECO:0000313" key="2">
    <source>
        <dbReference type="Proteomes" id="UP000091857"/>
    </source>
</evidence>
<accession>A0ACB7I1V3</accession>
<keyword evidence="2" id="KW-1185">Reference proteome</keyword>
<reference evidence="2" key="1">
    <citation type="journal article" date="2016" name="Nat. Biotechnol.">
        <title>Sequencing wild and cultivated cassava and related species reveals extensive interspecific hybridization and genetic diversity.</title>
        <authorList>
            <person name="Bredeson J.V."/>
            <person name="Lyons J.B."/>
            <person name="Prochnik S.E."/>
            <person name="Wu G.A."/>
            <person name="Ha C.M."/>
            <person name="Edsinger-Gonzales E."/>
            <person name="Grimwood J."/>
            <person name="Schmutz J."/>
            <person name="Rabbi I.Y."/>
            <person name="Egesi C."/>
            <person name="Nauluvula P."/>
            <person name="Lebot V."/>
            <person name="Ndunguru J."/>
            <person name="Mkamilo G."/>
            <person name="Bart R.S."/>
            <person name="Setter T.L."/>
            <person name="Gleadow R.M."/>
            <person name="Kulakow P."/>
            <person name="Ferguson M.E."/>
            <person name="Rounsley S."/>
            <person name="Rokhsar D.S."/>
        </authorList>
    </citation>
    <scope>NUCLEOTIDE SEQUENCE [LARGE SCALE GENOMIC DNA]</scope>
    <source>
        <strain evidence="2">cv. AM560-2</strain>
    </source>
</reference>
<evidence type="ECO:0000313" key="1">
    <source>
        <dbReference type="EMBL" id="KAG8659027.1"/>
    </source>
</evidence>
<protein>
    <submittedName>
        <fullName evidence="1">Uncharacterized protein</fullName>
    </submittedName>
</protein>
<comment type="caution">
    <text evidence="1">The sequence shown here is derived from an EMBL/GenBank/DDBJ whole genome shotgun (WGS) entry which is preliminary data.</text>
</comment>
<dbReference type="Proteomes" id="UP000091857">
    <property type="component" value="Chromosome 2"/>
</dbReference>
<proteinExistence type="predicted"/>
<dbReference type="EMBL" id="CM004388">
    <property type="protein sequence ID" value="KAG8659027.1"/>
    <property type="molecule type" value="Genomic_DNA"/>
</dbReference>
<gene>
    <name evidence="1" type="ORF">MANES_02G007001v8</name>
</gene>